<evidence type="ECO:0008006" key="5">
    <source>
        <dbReference type="Google" id="ProtNLM"/>
    </source>
</evidence>
<organism evidence="3 4">
    <name type="scientific">Ursus americanus</name>
    <name type="common">American black bear</name>
    <name type="synonym">Euarctos americanus</name>
    <dbReference type="NCBI Taxonomy" id="9643"/>
    <lineage>
        <taxon>Eukaryota</taxon>
        <taxon>Metazoa</taxon>
        <taxon>Chordata</taxon>
        <taxon>Craniata</taxon>
        <taxon>Vertebrata</taxon>
        <taxon>Euteleostomi</taxon>
        <taxon>Mammalia</taxon>
        <taxon>Eutheria</taxon>
        <taxon>Laurasiatheria</taxon>
        <taxon>Carnivora</taxon>
        <taxon>Caniformia</taxon>
        <taxon>Ursidae</taxon>
        <taxon>Ursus</taxon>
    </lineage>
</organism>
<keyword evidence="4" id="KW-1185">Reference proteome</keyword>
<dbReference type="GeneTree" id="ENSGT00390000017848"/>
<evidence type="ECO:0000313" key="3">
    <source>
        <dbReference type="Ensembl" id="ENSUAMP00000009797.1"/>
    </source>
</evidence>
<feature type="chain" id="PRO_5019149715" description="Placenta associated 9" evidence="2">
    <location>
        <begin position="20"/>
        <end position="216"/>
    </location>
</feature>
<name>A0A452QVR9_URSAM</name>
<dbReference type="Proteomes" id="UP000291022">
    <property type="component" value="Unassembled WGS sequence"/>
</dbReference>
<evidence type="ECO:0000313" key="4">
    <source>
        <dbReference type="Proteomes" id="UP000291022"/>
    </source>
</evidence>
<proteinExistence type="predicted"/>
<dbReference type="Ensembl" id="ENSUAMT00000011030.1">
    <property type="protein sequence ID" value="ENSUAMP00000009797.1"/>
    <property type="gene ID" value="ENSUAMG00000008119.1"/>
</dbReference>
<protein>
    <recommendedName>
        <fullName evidence="5">Placenta associated 9</fullName>
    </recommendedName>
</protein>
<reference evidence="3" key="2">
    <citation type="submission" date="2025-08" db="UniProtKB">
        <authorList>
            <consortium name="Ensembl"/>
        </authorList>
    </citation>
    <scope>IDENTIFICATION</scope>
</reference>
<dbReference type="InterPro" id="IPR027941">
    <property type="entry name" value="PLAC9"/>
</dbReference>
<evidence type="ECO:0000256" key="1">
    <source>
        <dbReference type="SAM" id="MobiDB-lite"/>
    </source>
</evidence>
<reference evidence="4" key="1">
    <citation type="submission" date="2016-06" db="EMBL/GenBank/DDBJ databases">
        <title>De novo assembly and RNA-Seq shows season-dependent expression and editing in black bear kidneys.</title>
        <authorList>
            <person name="Korstanje R."/>
            <person name="Srivastava A."/>
            <person name="Sarsani V.K."/>
            <person name="Sheehan S.M."/>
            <person name="Seger R.L."/>
            <person name="Barter M.E."/>
            <person name="Lindqvist C."/>
            <person name="Brody L.C."/>
            <person name="Mullikin J.C."/>
        </authorList>
    </citation>
    <scope>NUCLEOTIDE SEQUENCE [LARGE SCALE GENOMIC DNA]</scope>
</reference>
<dbReference type="PANTHER" id="PTHR37355">
    <property type="entry name" value="PLACENTA-SPECIFIC PROTEIN 9"/>
    <property type="match status" value="1"/>
</dbReference>
<keyword evidence="2" id="KW-0732">Signal</keyword>
<sequence>ISIMVCLLGRLALCPGVSGVIGNGDKAHFPTAAEPSVSSRGDPAWNVGCDRYMAVHDRLDVIEETVEKTVEHLEAEVKVLLGQLEELAWNLPPGPLGPTPDLFGDGERPRSGARTAPIPGDSLSTAHTARCGLDERGQALDDPQLVAGCGSTSNPHIPPTHRRVVFSCPYPPPGALQAMASGQRSEGLRLQVHVASHPMELVEARLSRLQATHVWH</sequence>
<dbReference type="AlphaFoldDB" id="A0A452QVR9"/>
<dbReference type="STRING" id="9643.ENSUAMP00000009797"/>
<accession>A0A452QVR9</accession>
<feature type="signal peptide" evidence="2">
    <location>
        <begin position="1"/>
        <end position="19"/>
    </location>
</feature>
<reference evidence="3" key="3">
    <citation type="submission" date="2025-09" db="UniProtKB">
        <authorList>
            <consortium name="Ensembl"/>
        </authorList>
    </citation>
    <scope>IDENTIFICATION</scope>
</reference>
<evidence type="ECO:0000256" key="2">
    <source>
        <dbReference type="SAM" id="SignalP"/>
    </source>
</evidence>
<feature type="region of interest" description="Disordered" evidence="1">
    <location>
        <begin position="105"/>
        <end position="125"/>
    </location>
</feature>
<dbReference type="Pfam" id="PF15205">
    <property type="entry name" value="PLAC9"/>
    <property type="match status" value="1"/>
</dbReference>
<dbReference type="PANTHER" id="PTHR37355:SF1">
    <property type="entry name" value="PLACENTA-SPECIFIC PROTEIN 9"/>
    <property type="match status" value="1"/>
</dbReference>